<dbReference type="EMBL" id="JAHYCA010000003">
    <property type="protein sequence ID" value="MBW6391490.1"/>
    <property type="molecule type" value="Genomic_DNA"/>
</dbReference>
<sequence length="321" mass="37100">MKKASISVIMPAFNVSRYMEEALTSMAHQETLPDEVIVVDDGSADDTLALVEKFQHPYPVKILSTRNQGQGCARNLGLSLASCEYVYFFDSDDLVTPDFISDMKDLAEDNAFPDIIFFSGRSFYDGIDESVIQLEYDRGFDGVFESSIELLEAFRASGRFSASTCLYMSRRRLWTDASLRFIQHFHEDECILYPLVMAARRCLVTQRVYFERRIRLNSTMTQHKVPKHVQGMHATVRTLLMLNRKVRDRQLTTFIHRRMRLFLKRYVSLCRSAGTEIDLNLLVRACLELRDPTVLAYLLYYLFDGQARGRIRRCMRAGSRG</sequence>
<evidence type="ECO:0000313" key="2">
    <source>
        <dbReference type="EMBL" id="MBW6391490.1"/>
    </source>
</evidence>
<proteinExistence type="predicted"/>
<evidence type="ECO:0000313" key="3">
    <source>
        <dbReference type="Proteomes" id="UP000769617"/>
    </source>
</evidence>
<accession>A0ABS6ZR44</accession>
<feature type="domain" description="Glycosyltransferase 2-like" evidence="1">
    <location>
        <begin position="7"/>
        <end position="112"/>
    </location>
</feature>
<reference evidence="2 3" key="1">
    <citation type="submission" date="2021-07" db="EMBL/GenBank/DDBJ databases">
        <authorList>
            <person name="So Y."/>
        </authorList>
    </citation>
    <scope>NUCLEOTIDE SEQUENCE [LARGE SCALE GENOMIC DNA]</scope>
    <source>
        <strain evidence="2 3">Y3S6</strain>
    </source>
</reference>
<organism evidence="2 3">
    <name type="scientific">Billgrantia antri</name>
    <dbReference type="NCBI Taxonomy" id="2846777"/>
    <lineage>
        <taxon>Bacteria</taxon>
        <taxon>Pseudomonadati</taxon>
        <taxon>Pseudomonadota</taxon>
        <taxon>Gammaproteobacteria</taxon>
        <taxon>Oceanospirillales</taxon>
        <taxon>Halomonadaceae</taxon>
        <taxon>Billgrantia</taxon>
    </lineage>
</organism>
<name>A0ABS6ZR44_9GAMM</name>
<dbReference type="PANTHER" id="PTHR22916">
    <property type="entry name" value="GLYCOSYLTRANSFERASE"/>
    <property type="match status" value="1"/>
</dbReference>
<dbReference type="RefSeq" id="WP_219791787.1">
    <property type="nucleotide sequence ID" value="NZ_JAHYCA010000003.1"/>
</dbReference>
<dbReference type="InterPro" id="IPR029044">
    <property type="entry name" value="Nucleotide-diphossugar_trans"/>
</dbReference>
<comment type="caution">
    <text evidence="2">The sequence shown here is derived from an EMBL/GenBank/DDBJ whole genome shotgun (WGS) entry which is preliminary data.</text>
</comment>
<dbReference type="Gene3D" id="3.90.550.10">
    <property type="entry name" value="Spore Coat Polysaccharide Biosynthesis Protein SpsA, Chain A"/>
    <property type="match status" value="1"/>
</dbReference>
<evidence type="ECO:0000259" key="1">
    <source>
        <dbReference type="Pfam" id="PF00535"/>
    </source>
</evidence>
<keyword evidence="3" id="KW-1185">Reference proteome</keyword>
<dbReference type="CDD" id="cd00761">
    <property type="entry name" value="Glyco_tranf_GTA_type"/>
    <property type="match status" value="1"/>
</dbReference>
<dbReference type="InterPro" id="IPR001173">
    <property type="entry name" value="Glyco_trans_2-like"/>
</dbReference>
<dbReference type="SUPFAM" id="SSF53448">
    <property type="entry name" value="Nucleotide-diphospho-sugar transferases"/>
    <property type="match status" value="1"/>
</dbReference>
<dbReference type="Pfam" id="PF00535">
    <property type="entry name" value="Glycos_transf_2"/>
    <property type="match status" value="1"/>
</dbReference>
<protein>
    <submittedName>
        <fullName evidence="2">Glycosyltransferase family 2 protein</fullName>
    </submittedName>
</protein>
<dbReference type="Proteomes" id="UP000769617">
    <property type="component" value="Unassembled WGS sequence"/>
</dbReference>
<gene>
    <name evidence="2" type="ORF">KPL81_10005</name>
</gene>